<accession>A0A517YFW5</accession>
<dbReference type="InterPro" id="IPR007825">
    <property type="entry name" value="Major_OMP_Legionella"/>
</dbReference>
<keyword evidence="3" id="KW-1185">Reference proteome</keyword>
<reference evidence="2 3" key="1">
    <citation type="submission" date="2019-02" db="EMBL/GenBank/DDBJ databases">
        <title>Deep-cultivation of Planctomycetes and their phenomic and genomic characterization uncovers novel biology.</title>
        <authorList>
            <person name="Wiegand S."/>
            <person name="Jogler M."/>
            <person name="Boedeker C."/>
            <person name="Pinto D."/>
            <person name="Vollmers J."/>
            <person name="Rivas-Marin E."/>
            <person name="Kohn T."/>
            <person name="Peeters S.H."/>
            <person name="Heuer A."/>
            <person name="Rast P."/>
            <person name="Oberbeckmann S."/>
            <person name="Bunk B."/>
            <person name="Jeske O."/>
            <person name="Meyerdierks A."/>
            <person name="Storesund J.E."/>
            <person name="Kallscheuer N."/>
            <person name="Luecker S."/>
            <person name="Lage O.M."/>
            <person name="Pohl T."/>
            <person name="Merkel B.J."/>
            <person name="Hornburger P."/>
            <person name="Mueller R.-W."/>
            <person name="Bruemmer F."/>
            <person name="Labrenz M."/>
            <person name="Spormann A.M."/>
            <person name="Op den Camp H."/>
            <person name="Overmann J."/>
            <person name="Amann R."/>
            <person name="Jetten M.S.M."/>
            <person name="Mascher T."/>
            <person name="Medema M.H."/>
            <person name="Devos D.P."/>
            <person name="Kaster A.-K."/>
            <person name="Ovreas L."/>
            <person name="Rohde M."/>
            <person name="Galperin M.Y."/>
            <person name="Jogler C."/>
        </authorList>
    </citation>
    <scope>NUCLEOTIDE SEQUENCE [LARGE SCALE GENOMIC DNA]</scope>
    <source>
        <strain evidence="2 3">ETA_A8</strain>
    </source>
</reference>
<evidence type="ECO:0000313" key="2">
    <source>
        <dbReference type="EMBL" id="QDU29120.1"/>
    </source>
</evidence>
<sequence length="389" mass="41454" precursor="true">MRINLFSIVATLSVALAFGGEMASAQYGPPGMSPYGAQGMAQSASFYQGGEGAAPMGAGGGMPASYGCSDAMGCGNGCGDGCDCCSGWNHRFHVFGEFLYLRPRDVDIAYASIIDGPIVAGAPGLQAGPIGVLDQDFQPGFRFGVGFTTDNCNQVTVSYTQLDASSTDAITATGTNVIRGLVLHPNSVNAGSNWLDADAVGDIQLKILDADYRGLLAHCCDYQVGYLVGVRYARLEQNFAAQFNNVGTEFVASTVDFDGVGMRLGLDFERYGRNKQWFVYGKGYSSFLGGEFKGTYLQGNQGDPVIANTSWNAGRIVSILDLETGIGWQSCSGNVRLSVGYLYSGWYNMVKQNEFISAVQNNDFVANGLSTYDSGITFDGLTARVEVRW</sequence>
<gene>
    <name evidence="2" type="ORF">ETAA8_42270</name>
</gene>
<proteinExistence type="predicted"/>
<feature type="chain" id="PRO_5022054531" description="Secreted protein" evidence="1">
    <location>
        <begin position="26"/>
        <end position="389"/>
    </location>
</feature>
<evidence type="ECO:0008006" key="4">
    <source>
        <dbReference type="Google" id="ProtNLM"/>
    </source>
</evidence>
<dbReference type="Proteomes" id="UP000315017">
    <property type="component" value="Chromosome"/>
</dbReference>
<organism evidence="2 3">
    <name type="scientific">Anatilimnocola aggregata</name>
    <dbReference type="NCBI Taxonomy" id="2528021"/>
    <lineage>
        <taxon>Bacteria</taxon>
        <taxon>Pseudomonadati</taxon>
        <taxon>Planctomycetota</taxon>
        <taxon>Planctomycetia</taxon>
        <taxon>Pirellulales</taxon>
        <taxon>Pirellulaceae</taxon>
        <taxon>Anatilimnocola</taxon>
    </lineage>
</organism>
<feature type="signal peptide" evidence="1">
    <location>
        <begin position="1"/>
        <end position="25"/>
    </location>
</feature>
<evidence type="ECO:0000256" key="1">
    <source>
        <dbReference type="SAM" id="SignalP"/>
    </source>
</evidence>
<dbReference type="OrthoDB" id="271806at2"/>
<dbReference type="AlphaFoldDB" id="A0A517YFW5"/>
<protein>
    <recommendedName>
        <fullName evidence="4">Secreted protein</fullName>
    </recommendedName>
</protein>
<name>A0A517YFW5_9BACT</name>
<dbReference type="RefSeq" id="WP_145092466.1">
    <property type="nucleotide sequence ID" value="NZ_CP036274.1"/>
</dbReference>
<keyword evidence="1" id="KW-0732">Signal</keyword>
<dbReference type="KEGG" id="aagg:ETAA8_42270"/>
<evidence type="ECO:0000313" key="3">
    <source>
        <dbReference type="Proteomes" id="UP000315017"/>
    </source>
</evidence>
<dbReference type="Pfam" id="PF05150">
    <property type="entry name" value="Legionella_OMP"/>
    <property type="match status" value="1"/>
</dbReference>
<dbReference type="EMBL" id="CP036274">
    <property type="protein sequence ID" value="QDU29120.1"/>
    <property type="molecule type" value="Genomic_DNA"/>
</dbReference>